<keyword evidence="3" id="KW-1185">Reference proteome</keyword>
<feature type="transmembrane region" description="Helical" evidence="1">
    <location>
        <begin position="12"/>
        <end position="36"/>
    </location>
</feature>
<organism evidence="2 3">
    <name type="scientific">Laetiporus sulphureus 93-53</name>
    <dbReference type="NCBI Taxonomy" id="1314785"/>
    <lineage>
        <taxon>Eukaryota</taxon>
        <taxon>Fungi</taxon>
        <taxon>Dikarya</taxon>
        <taxon>Basidiomycota</taxon>
        <taxon>Agaricomycotina</taxon>
        <taxon>Agaricomycetes</taxon>
        <taxon>Polyporales</taxon>
        <taxon>Laetiporus</taxon>
    </lineage>
</organism>
<reference evidence="2 3" key="1">
    <citation type="journal article" date="2016" name="Mol. Biol. Evol.">
        <title>Comparative Genomics of Early-Diverging Mushroom-Forming Fungi Provides Insights into the Origins of Lignocellulose Decay Capabilities.</title>
        <authorList>
            <person name="Nagy L.G."/>
            <person name="Riley R."/>
            <person name="Tritt A."/>
            <person name="Adam C."/>
            <person name="Daum C."/>
            <person name="Floudas D."/>
            <person name="Sun H."/>
            <person name="Yadav J.S."/>
            <person name="Pangilinan J."/>
            <person name="Larsson K.H."/>
            <person name="Matsuura K."/>
            <person name="Barry K."/>
            <person name="Labutti K."/>
            <person name="Kuo R."/>
            <person name="Ohm R.A."/>
            <person name="Bhattacharya S.S."/>
            <person name="Shirouzu T."/>
            <person name="Yoshinaga Y."/>
            <person name="Martin F.M."/>
            <person name="Grigoriev I.V."/>
            <person name="Hibbett D.S."/>
        </authorList>
    </citation>
    <scope>NUCLEOTIDE SEQUENCE [LARGE SCALE GENOMIC DNA]</scope>
    <source>
        <strain evidence="2 3">93-53</strain>
    </source>
</reference>
<protein>
    <submittedName>
        <fullName evidence="2">Uncharacterized protein</fullName>
    </submittedName>
</protein>
<keyword evidence="1" id="KW-1133">Transmembrane helix</keyword>
<proteinExistence type="predicted"/>
<dbReference type="EMBL" id="KV427613">
    <property type="protein sequence ID" value="KZT09006.1"/>
    <property type="molecule type" value="Genomic_DNA"/>
</dbReference>
<accession>A0A165FI56</accession>
<keyword evidence="1" id="KW-0472">Membrane</keyword>
<sequence>MVHLHIMQGECIALFIQSVIYGIDTAVFTMCVRIMMQKLRYPRAPIRRLFLLIAIILFVLATVDVMFSLCFVAITDTSALPACPEVCDHSGYLAGSTFSGIVRDSSQL</sequence>
<dbReference type="AlphaFoldDB" id="A0A165FI56"/>
<evidence type="ECO:0000256" key="1">
    <source>
        <dbReference type="SAM" id="Phobius"/>
    </source>
</evidence>
<keyword evidence="1" id="KW-0812">Transmembrane</keyword>
<evidence type="ECO:0000313" key="3">
    <source>
        <dbReference type="Proteomes" id="UP000076871"/>
    </source>
</evidence>
<evidence type="ECO:0000313" key="2">
    <source>
        <dbReference type="EMBL" id="KZT09006.1"/>
    </source>
</evidence>
<dbReference type="GeneID" id="63825420"/>
<dbReference type="RefSeq" id="XP_040766746.1">
    <property type="nucleotide sequence ID" value="XM_040908391.1"/>
</dbReference>
<feature type="transmembrane region" description="Helical" evidence="1">
    <location>
        <begin position="48"/>
        <end position="74"/>
    </location>
</feature>
<name>A0A165FI56_9APHY</name>
<dbReference type="Proteomes" id="UP000076871">
    <property type="component" value="Unassembled WGS sequence"/>
</dbReference>
<dbReference type="InParanoid" id="A0A165FI56"/>
<gene>
    <name evidence="2" type="ORF">LAESUDRAFT_723313</name>
</gene>